<dbReference type="PATRIC" id="fig|1384056.3.peg.1480"/>
<keyword evidence="1" id="KW-0472">Membrane</keyword>
<dbReference type="STRING" id="1384056.N787_11315"/>
<dbReference type="RefSeq" id="WP_034212309.1">
    <property type="nucleotide sequence ID" value="NZ_AVCK01000019.1"/>
</dbReference>
<comment type="caution">
    <text evidence="2">The sequence shown here is derived from an EMBL/GenBank/DDBJ whole genome shotgun (WGS) entry which is preliminary data.</text>
</comment>
<evidence type="ECO:0000313" key="2">
    <source>
        <dbReference type="EMBL" id="KFN46147.1"/>
    </source>
</evidence>
<evidence type="ECO:0000313" key="3">
    <source>
        <dbReference type="Proteomes" id="UP000029393"/>
    </source>
</evidence>
<accession>A0A091B3K8</accession>
<dbReference type="EMBL" id="AVCK01000019">
    <property type="protein sequence ID" value="KFN46147.1"/>
    <property type="molecule type" value="Genomic_DNA"/>
</dbReference>
<dbReference type="AlphaFoldDB" id="A0A091B3K8"/>
<protein>
    <submittedName>
        <fullName evidence="2">Uncharacterized protein</fullName>
    </submittedName>
</protein>
<reference evidence="2 3" key="1">
    <citation type="submission" date="2013-09" db="EMBL/GenBank/DDBJ databases">
        <title>Genome sequencing of Arenimonas metalli.</title>
        <authorList>
            <person name="Chen F."/>
            <person name="Wang G."/>
        </authorList>
    </citation>
    <scope>NUCLEOTIDE SEQUENCE [LARGE SCALE GENOMIC DNA]</scope>
    <source>
        <strain evidence="2 3">CF5-1</strain>
    </source>
</reference>
<organism evidence="2 3">
    <name type="scientific">Arenimonas metalli CF5-1</name>
    <dbReference type="NCBI Taxonomy" id="1384056"/>
    <lineage>
        <taxon>Bacteria</taxon>
        <taxon>Pseudomonadati</taxon>
        <taxon>Pseudomonadota</taxon>
        <taxon>Gammaproteobacteria</taxon>
        <taxon>Lysobacterales</taxon>
        <taxon>Lysobacteraceae</taxon>
        <taxon>Arenimonas</taxon>
    </lineage>
</organism>
<gene>
    <name evidence="2" type="ORF">N787_11315</name>
</gene>
<evidence type="ECO:0000256" key="1">
    <source>
        <dbReference type="SAM" id="Phobius"/>
    </source>
</evidence>
<feature type="transmembrane region" description="Helical" evidence="1">
    <location>
        <begin position="81"/>
        <end position="99"/>
    </location>
</feature>
<keyword evidence="3" id="KW-1185">Reference proteome</keyword>
<feature type="transmembrane region" description="Helical" evidence="1">
    <location>
        <begin position="7"/>
        <end position="31"/>
    </location>
</feature>
<name>A0A091B3K8_9GAMM</name>
<sequence length="116" mass="12784">MPYSPRIFALVMASFISIAAIKLVFGGYLLATMDTEEQLEQQARKFAASMLPRERPEVQEAAGYLATLGQLRAHNERFNRGLDSLTTGGFLVVLVMIVLGERRARLGRTAPSGVTR</sequence>
<keyword evidence="1" id="KW-1133">Transmembrane helix</keyword>
<keyword evidence="1" id="KW-0812">Transmembrane</keyword>
<proteinExistence type="predicted"/>
<dbReference type="Proteomes" id="UP000029393">
    <property type="component" value="Unassembled WGS sequence"/>
</dbReference>